<accession>A0ACB9LUD4</accession>
<evidence type="ECO:0000313" key="1">
    <source>
        <dbReference type="EMBL" id="KAI4315070.1"/>
    </source>
</evidence>
<proteinExistence type="predicted"/>
<dbReference type="Proteomes" id="UP000828941">
    <property type="component" value="Chromosome 11"/>
</dbReference>
<gene>
    <name evidence="1" type="ORF">L6164_027917</name>
</gene>
<reference evidence="1 2" key="1">
    <citation type="journal article" date="2022" name="DNA Res.">
        <title>Chromosomal-level genome assembly of the orchid tree Bauhinia variegata (Leguminosae; Cercidoideae) supports the allotetraploid origin hypothesis of Bauhinia.</title>
        <authorList>
            <person name="Zhong Y."/>
            <person name="Chen Y."/>
            <person name="Zheng D."/>
            <person name="Pang J."/>
            <person name="Liu Y."/>
            <person name="Luo S."/>
            <person name="Meng S."/>
            <person name="Qian L."/>
            <person name="Wei D."/>
            <person name="Dai S."/>
            <person name="Zhou R."/>
        </authorList>
    </citation>
    <scope>NUCLEOTIDE SEQUENCE [LARGE SCALE GENOMIC DNA]</scope>
    <source>
        <strain evidence="1">BV-YZ2020</strain>
    </source>
</reference>
<keyword evidence="2" id="KW-1185">Reference proteome</keyword>
<protein>
    <submittedName>
        <fullName evidence="1">Uncharacterized protein</fullName>
    </submittedName>
</protein>
<sequence>MAHVVAMVVEGVAEFVRTLWGLQERRWSFTFNMVSSALMSVTMALVLCFLSINGQRRRDVVFATI</sequence>
<name>A0ACB9LUD4_BAUVA</name>
<organism evidence="1 2">
    <name type="scientific">Bauhinia variegata</name>
    <name type="common">Purple orchid tree</name>
    <name type="synonym">Phanera variegata</name>
    <dbReference type="NCBI Taxonomy" id="167791"/>
    <lineage>
        <taxon>Eukaryota</taxon>
        <taxon>Viridiplantae</taxon>
        <taxon>Streptophyta</taxon>
        <taxon>Embryophyta</taxon>
        <taxon>Tracheophyta</taxon>
        <taxon>Spermatophyta</taxon>
        <taxon>Magnoliopsida</taxon>
        <taxon>eudicotyledons</taxon>
        <taxon>Gunneridae</taxon>
        <taxon>Pentapetalae</taxon>
        <taxon>rosids</taxon>
        <taxon>fabids</taxon>
        <taxon>Fabales</taxon>
        <taxon>Fabaceae</taxon>
        <taxon>Cercidoideae</taxon>
        <taxon>Cercideae</taxon>
        <taxon>Bauhiniinae</taxon>
        <taxon>Bauhinia</taxon>
    </lineage>
</organism>
<dbReference type="EMBL" id="CM039436">
    <property type="protein sequence ID" value="KAI4315070.1"/>
    <property type="molecule type" value="Genomic_DNA"/>
</dbReference>
<evidence type="ECO:0000313" key="2">
    <source>
        <dbReference type="Proteomes" id="UP000828941"/>
    </source>
</evidence>
<comment type="caution">
    <text evidence="1">The sequence shown here is derived from an EMBL/GenBank/DDBJ whole genome shotgun (WGS) entry which is preliminary data.</text>
</comment>